<organism evidence="2">
    <name type="scientific">Ostreococcus tauri</name>
    <name type="common">Marine green alga</name>
    <dbReference type="NCBI Taxonomy" id="70448"/>
    <lineage>
        <taxon>Eukaryota</taxon>
        <taxon>Viridiplantae</taxon>
        <taxon>Chlorophyta</taxon>
        <taxon>Mamiellophyceae</taxon>
        <taxon>Mamiellales</taxon>
        <taxon>Bathycoccaceae</taxon>
        <taxon>Ostreococcus</taxon>
    </lineage>
</organism>
<dbReference type="InterPro" id="IPR040079">
    <property type="entry name" value="Glutathione_S-Trfase"/>
</dbReference>
<feature type="domain" description="GST N-terminal" evidence="1">
    <location>
        <begin position="4"/>
        <end position="85"/>
    </location>
</feature>
<gene>
    <name evidence="2" type="ORF">BE221DRAFT_203416</name>
</gene>
<dbReference type="AlphaFoldDB" id="A0A1Y5IFB3"/>
<dbReference type="InterPro" id="IPR036282">
    <property type="entry name" value="Glutathione-S-Trfase_C_sf"/>
</dbReference>
<name>A0A1Y5IFB3_OSTTA</name>
<dbReference type="SUPFAM" id="SSF47616">
    <property type="entry name" value="GST C-terminal domain-like"/>
    <property type="match status" value="1"/>
</dbReference>
<dbReference type="Pfam" id="PF13409">
    <property type="entry name" value="GST_N_2"/>
    <property type="match status" value="1"/>
</dbReference>
<accession>A0A1Y5IFB3</accession>
<dbReference type="Pfam" id="PF13410">
    <property type="entry name" value="GST_C_2"/>
    <property type="match status" value="1"/>
</dbReference>
<dbReference type="InterPro" id="IPR050983">
    <property type="entry name" value="GST_Omega/HSP26"/>
</dbReference>
<dbReference type="Proteomes" id="UP000195557">
    <property type="component" value="Unassembled WGS sequence"/>
</dbReference>
<dbReference type="PROSITE" id="PS50404">
    <property type="entry name" value="GST_NTER"/>
    <property type="match status" value="1"/>
</dbReference>
<dbReference type="PANTHER" id="PTHR43968:SF14">
    <property type="entry name" value="GLUTATHIONE S-TRANSFERASE"/>
    <property type="match status" value="1"/>
</dbReference>
<dbReference type="PANTHER" id="PTHR43968">
    <property type="match status" value="1"/>
</dbReference>
<dbReference type="KEGG" id="ota:OT_ostta02g01240"/>
<dbReference type="OrthoDB" id="4951845at2759"/>
<dbReference type="EMBL" id="KZ155774">
    <property type="protein sequence ID" value="OUS48278.1"/>
    <property type="molecule type" value="Genomic_DNA"/>
</dbReference>
<dbReference type="OMA" id="REPEMYL"/>
<sequence>MMPPAVTLYTHTLCPYAHRASLALVEKGLSPKEFERHVDLSAKPAWFLRACPRGLVPAMSLDDGDVITESLRIITVVDDVFDRGSLTSRVGPREEILDFVKDADAYGGFISSGLSFIGGGWSIRGVQPRSSVIDGLERNVARLDSLCASSGGDFLFGSSPSIADIAIYPFAERFQLAMREFQGYELGESQGAQAFVVWLAAMAARDSAKALRPNDKELLESWRRTGRLDYFDYETADRESP</sequence>
<proteinExistence type="predicted"/>
<dbReference type="SFLD" id="SFLDS00019">
    <property type="entry name" value="Glutathione_Transferase_(cytos"/>
    <property type="match status" value="1"/>
</dbReference>
<dbReference type="SUPFAM" id="SSF52833">
    <property type="entry name" value="Thioredoxin-like"/>
    <property type="match status" value="1"/>
</dbReference>
<evidence type="ECO:0000259" key="1">
    <source>
        <dbReference type="PROSITE" id="PS50404"/>
    </source>
</evidence>
<reference evidence="2" key="1">
    <citation type="submission" date="2017-04" db="EMBL/GenBank/DDBJ databases">
        <title>Population genomics of picophytoplankton unveils novel chromosome hypervariability.</title>
        <authorList>
            <consortium name="DOE Joint Genome Institute"/>
            <person name="Blanc-Mathieu R."/>
            <person name="Krasovec M."/>
            <person name="Hebrard M."/>
            <person name="Yau S."/>
            <person name="Desgranges E."/>
            <person name="Martin J."/>
            <person name="Schackwitz W."/>
            <person name="Kuo A."/>
            <person name="Salin G."/>
            <person name="Donnadieu C."/>
            <person name="Desdevises Y."/>
            <person name="Sanchez-Ferandin S."/>
            <person name="Moreau H."/>
            <person name="Rivals E."/>
            <person name="Grigoriev I.V."/>
            <person name="Grimsley N."/>
            <person name="Eyre-Walker A."/>
            <person name="Piganeau G."/>
        </authorList>
    </citation>
    <scope>NUCLEOTIDE SEQUENCE [LARGE SCALE GENOMIC DNA]</scope>
    <source>
        <strain evidence="2">RCC 1115</strain>
    </source>
</reference>
<dbReference type="Gene3D" id="3.40.30.10">
    <property type="entry name" value="Glutaredoxin"/>
    <property type="match status" value="1"/>
</dbReference>
<evidence type="ECO:0000313" key="2">
    <source>
        <dbReference type="EMBL" id="OUS48278.1"/>
    </source>
</evidence>
<dbReference type="GO" id="GO:0005737">
    <property type="term" value="C:cytoplasm"/>
    <property type="evidence" value="ECO:0007669"/>
    <property type="project" value="TreeGrafter"/>
</dbReference>
<protein>
    <submittedName>
        <fullName evidence="2">Thioredoxin-like protein</fullName>
    </submittedName>
</protein>
<dbReference type="eggNOG" id="KOG0406">
    <property type="taxonomic scope" value="Eukaryota"/>
</dbReference>
<dbReference type="RefSeq" id="XP_003074896.2">
    <property type="nucleotide sequence ID" value="XM_003074848.2"/>
</dbReference>
<dbReference type="InterPro" id="IPR004045">
    <property type="entry name" value="Glutathione_S-Trfase_N"/>
</dbReference>
<dbReference type="InterPro" id="IPR036249">
    <property type="entry name" value="Thioredoxin-like_sf"/>
</dbReference>
<dbReference type="Gene3D" id="1.20.1050.10">
    <property type="match status" value="1"/>
</dbReference>